<protein>
    <submittedName>
        <fullName evidence="2">BTB domain-containing protein</fullName>
    </submittedName>
</protein>
<sequence length="351" mass="41391">MSAEPSKDLLKTKVPIALEWIFEKGRSPNECSTRRYHVPGFPQLEYWCYCTYPRAWNDATRTWIKMEEDPEKVEIYLHCREIDDVNLHIDVKAECSITVNDGEPKPFSDDFYFENHTAFAIECTVKEWEDSFDANGIKTIRVNGTFTFAEPFLRGYRRNVDVVGDSDFIIVAEDEELKVHKSVLIASSTIFATMFESEYQWKEKEENKYEIQDFCVEIVERALDICYGDYCNPESDETPEDLVLLYKFADKYDINELKNAVIQYLTLMPHNLVEYSNLCFENDVEELLEKCYDYFIVCKADCLPIKDLELLNDEVKNKFFMKMFSNALVEKIPEPSDHKTYQKWTDFQVYE</sequence>
<evidence type="ECO:0000313" key="1">
    <source>
        <dbReference type="Proteomes" id="UP000887579"/>
    </source>
</evidence>
<reference evidence="2" key="1">
    <citation type="submission" date="2022-11" db="UniProtKB">
        <authorList>
            <consortium name="WormBaseParasite"/>
        </authorList>
    </citation>
    <scope>IDENTIFICATION</scope>
</reference>
<dbReference type="Proteomes" id="UP000887579">
    <property type="component" value="Unplaced"/>
</dbReference>
<dbReference type="WBParaSite" id="ES5_v2.g11843.t1">
    <property type="protein sequence ID" value="ES5_v2.g11843.t1"/>
    <property type="gene ID" value="ES5_v2.g11843"/>
</dbReference>
<name>A0AC34F4C2_9BILA</name>
<accession>A0AC34F4C2</accession>
<evidence type="ECO:0000313" key="2">
    <source>
        <dbReference type="WBParaSite" id="ES5_v2.g11843.t1"/>
    </source>
</evidence>
<organism evidence="1 2">
    <name type="scientific">Panagrolaimus sp. ES5</name>
    <dbReference type="NCBI Taxonomy" id="591445"/>
    <lineage>
        <taxon>Eukaryota</taxon>
        <taxon>Metazoa</taxon>
        <taxon>Ecdysozoa</taxon>
        <taxon>Nematoda</taxon>
        <taxon>Chromadorea</taxon>
        <taxon>Rhabditida</taxon>
        <taxon>Tylenchina</taxon>
        <taxon>Panagrolaimomorpha</taxon>
        <taxon>Panagrolaimoidea</taxon>
        <taxon>Panagrolaimidae</taxon>
        <taxon>Panagrolaimus</taxon>
    </lineage>
</organism>
<proteinExistence type="predicted"/>